<evidence type="ECO:0000313" key="3">
    <source>
        <dbReference type="EMBL" id="MDI9861834.1"/>
    </source>
</evidence>
<feature type="chain" id="PRO_5045761706" evidence="1">
    <location>
        <begin position="21"/>
        <end position="302"/>
    </location>
</feature>
<name>A0ABT6YEH0_9BACT</name>
<sequence>MKRQLYFIASLLLITSCAFSQNKSYKNANQKDWVRLFNGKNFDGWDIKITGEKLNANYKNTFRVEDGMMRVMYDQYESFNDKFGHIYYKKPYSYYVIRFEYRFQGDQLKGGASWNVRNSGIMLHSQSAKSLTQNQTFPVSLELQLLGGLGGNTTRHTGNLCTPGTEVYMQNKIVTDHCTDSDSKTYHGDQWVKVEAIVLGDSIVHHIIEGDTVLTYEKPHIGGGFVSADYNWEKAGIDPKSAEAWIKKDGMLLKEGYIAMQAESHAIDFKNIELLDLKGCMDKKAKNYKTYFIKSDNSKCKY</sequence>
<feature type="domain" description="3-keto-alpha-glucoside-1,2-lyase/3-keto-2-hydroxy-glucal hydratase" evidence="2">
    <location>
        <begin position="32"/>
        <end position="274"/>
    </location>
</feature>
<comment type="caution">
    <text evidence="3">The sequence shown here is derived from an EMBL/GenBank/DDBJ whole genome shotgun (WGS) entry which is preliminary data.</text>
</comment>
<dbReference type="InterPro" id="IPR010496">
    <property type="entry name" value="AL/BT2_dom"/>
</dbReference>
<proteinExistence type="predicted"/>
<evidence type="ECO:0000313" key="4">
    <source>
        <dbReference type="Proteomes" id="UP001236507"/>
    </source>
</evidence>
<evidence type="ECO:0000256" key="1">
    <source>
        <dbReference type="SAM" id="SignalP"/>
    </source>
</evidence>
<dbReference type="Proteomes" id="UP001236507">
    <property type="component" value="Unassembled WGS sequence"/>
</dbReference>
<accession>A0ABT6YEH0</accession>
<dbReference type="Gene3D" id="2.60.120.560">
    <property type="entry name" value="Exo-inulinase, domain 1"/>
    <property type="match status" value="1"/>
</dbReference>
<dbReference type="RefSeq" id="WP_283346185.1">
    <property type="nucleotide sequence ID" value="NZ_JASHIF010000023.1"/>
</dbReference>
<organism evidence="3 4">
    <name type="scientific">Flectobacillus roseus</name>
    <dbReference type="NCBI Taxonomy" id="502259"/>
    <lineage>
        <taxon>Bacteria</taxon>
        <taxon>Pseudomonadati</taxon>
        <taxon>Bacteroidota</taxon>
        <taxon>Cytophagia</taxon>
        <taxon>Cytophagales</taxon>
        <taxon>Flectobacillaceae</taxon>
        <taxon>Flectobacillus</taxon>
    </lineage>
</organism>
<reference evidence="3 4" key="1">
    <citation type="submission" date="2023-05" db="EMBL/GenBank/DDBJ databases">
        <title>Novel species of genus Flectobacillus isolated from stream in China.</title>
        <authorList>
            <person name="Lu H."/>
        </authorList>
    </citation>
    <scope>NUCLEOTIDE SEQUENCE [LARGE SCALE GENOMIC DNA]</scope>
    <source>
        <strain evidence="3 4">KCTC 42575</strain>
    </source>
</reference>
<gene>
    <name evidence="3" type="ORF">QM524_21615</name>
</gene>
<evidence type="ECO:0000259" key="2">
    <source>
        <dbReference type="Pfam" id="PF06439"/>
    </source>
</evidence>
<keyword evidence="4" id="KW-1185">Reference proteome</keyword>
<dbReference type="Pfam" id="PF06439">
    <property type="entry name" value="3keto-disac_hyd"/>
    <property type="match status" value="1"/>
</dbReference>
<keyword evidence="1" id="KW-0732">Signal</keyword>
<dbReference type="EMBL" id="JASHIF010000023">
    <property type="protein sequence ID" value="MDI9861834.1"/>
    <property type="molecule type" value="Genomic_DNA"/>
</dbReference>
<dbReference type="PROSITE" id="PS51257">
    <property type="entry name" value="PROKAR_LIPOPROTEIN"/>
    <property type="match status" value="1"/>
</dbReference>
<protein>
    <submittedName>
        <fullName evidence="3">DUF1080 domain-containing protein</fullName>
    </submittedName>
</protein>
<feature type="signal peptide" evidence="1">
    <location>
        <begin position="1"/>
        <end position="20"/>
    </location>
</feature>